<evidence type="ECO:0000259" key="5">
    <source>
        <dbReference type="Pfam" id="PF00389"/>
    </source>
</evidence>
<dbReference type="EMBL" id="SLUI01000002">
    <property type="protein sequence ID" value="TCL39123.1"/>
    <property type="molecule type" value="Genomic_DNA"/>
</dbReference>
<gene>
    <name evidence="7" type="ORF">EV210_10229</name>
</gene>
<evidence type="ECO:0000256" key="4">
    <source>
        <dbReference type="RuleBase" id="RU003719"/>
    </source>
</evidence>
<organism evidence="7 8">
    <name type="scientific">Anaerospora hongkongensis</name>
    <dbReference type="NCBI Taxonomy" id="244830"/>
    <lineage>
        <taxon>Bacteria</taxon>
        <taxon>Bacillati</taxon>
        <taxon>Bacillota</taxon>
        <taxon>Negativicutes</taxon>
        <taxon>Selenomonadales</taxon>
        <taxon>Sporomusaceae</taxon>
        <taxon>Anaerospora</taxon>
    </lineage>
</organism>
<comment type="caution">
    <text evidence="7">The sequence shown here is derived from an EMBL/GenBank/DDBJ whole genome shotgun (WGS) entry which is preliminary data.</text>
</comment>
<reference evidence="7 8" key="1">
    <citation type="submission" date="2019-03" db="EMBL/GenBank/DDBJ databases">
        <title>Genomic Encyclopedia of Type Strains, Phase IV (KMG-IV): sequencing the most valuable type-strain genomes for metagenomic binning, comparative biology and taxonomic classification.</title>
        <authorList>
            <person name="Goeker M."/>
        </authorList>
    </citation>
    <scope>NUCLEOTIDE SEQUENCE [LARGE SCALE GENOMIC DNA]</scope>
    <source>
        <strain evidence="7 8">DSM 15969</strain>
    </source>
</reference>
<accession>A0A4R1Q315</accession>
<dbReference type="SUPFAM" id="SSF51735">
    <property type="entry name" value="NAD(P)-binding Rossmann-fold domains"/>
    <property type="match status" value="1"/>
</dbReference>
<name>A0A4R1Q315_9FIRM</name>
<dbReference type="InterPro" id="IPR036291">
    <property type="entry name" value="NAD(P)-bd_dom_sf"/>
</dbReference>
<evidence type="ECO:0000313" key="8">
    <source>
        <dbReference type="Proteomes" id="UP000295063"/>
    </source>
</evidence>
<evidence type="ECO:0000256" key="2">
    <source>
        <dbReference type="ARBA" id="ARBA00023002"/>
    </source>
</evidence>
<keyword evidence="8" id="KW-1185">Reference proteome</keyword>
<feature type="domain" description="D-isomer specific 2-hydroxyacid dehydrogenase NAD-binding" evidence="6">
    <location>
        <begin position="107"/>
        <end position="280"/>
    </location>
</feature>
<dbReference type="InterPro" id="IPR006140">
    <property type="entry name" value="D-isomer_DH_NAD-bd"/>
</dbReference>
<dbReference type="PANTHER" id="PTHR43333:SF1">
    <property type="entry name" value="D-ISOMER SPECIFIC 2-HYDROXYACID DEHYDROGENASE NAD-BINDING DOMAIN-CONTAINING PROTEIN"/>
    <property type="match status" value="1"/>
</dbReference>
<dbReference type="PANTHER" id="PTHR43333">
    <property type="entry name" value="2-HACID_DH_C DOMAIN-CONTAINING PROTEIN"/>
    <property type="match status" value="1"/>
</dbReference>
<keyword evidence="3" id="KW-0520">NAD</keyword>
<evidence type="ECO:0000256" key="3">
    <source>
        <dbReference type="ARBA" id="ARBA00023027"/>
    </source>
</evidence>
<proteinExistence type="inferred from homology"/>
<dbReference type="CDD" id="cd05300">
    <property type="entry name" value="2-Hacid_dh_1"/>
    <property type="match status" value="1"/>
</dbReference>
<dbReference type="Pfam" id="PF02826">
    <property type="entry name" value="2-Hacid_dh_C"/>
    <property type="match status" value="1"/>
</dbReference>
<dbReference type="InterPro" id="IPR006139">
    <property type="entry name" value="D-isomer_2_OHA_DH_cat_dom"/>
</dbReference>
<dbReference type="Pfam" id="PF00389">
    <property type="entry name" value="2-Hacid_dh"/>
    <property type="match status" value="1"/>
</dbReference>
<evidence type="ECO:0000256" key="1">
    <source>
        <dbReference type="ARBA" id="ARBA00005854"/>
    </source>
</evidence>
<keyword evidence="2 4" id="KW-0560">Oxidoreductase</keyword>
<dbReference type="Proteomes" id="UP000295063">
    <property type="component" value="Unassembled WGS sequence"/>
</dbReference>
<feature type="domain" description="D-isomer specific 2-hydroxyacid dehydrogenase catalytic" evidence="5">
    <location>
        <begin position="7"/>
        <end position="311"/>
    </location>
</feature>
<comment type="similarity">
    <text evidence="1 4">Belongs to the D-isomer specific 2-hydroxyacid dehydrogenase family.</text>
</comment>
<sequence length="317" mass="35486">MAPALNILVLNPLADRHIEKINNVAPDTIIHTTNLEDARQYIGNADILITWGWMDIRSLYQAAPKLKWVHALSAGVEKLTFPEMQASDTIVTNSKGIHGIPVAEHVLSLMLAFTRGLNLLIRQQQQKVWKRVPTEEIQDKTIAIVGLGSIGRTIAKKAKGLGMNVIAVKREMTTEIFVDELYTPDRIHEMLGEADFVVAALPLTEETNNFFRLEHFQSMKRSAYFINIARGAVVKETDLIQALEQELIQGAGLDVFDHEPLSKDSPLWAMPNVILTPHLAALSPAYLDRAMKLFADNLGRFIQNSEMENVVDKLKGY</sequence>
<dbReference type="GO" id="GO:0051287">
    <property type="term" value="F:NAD binding"/>
    <property type="evidence" value="ECO:0007669"/>
    <property type="project" value="InterPro"/>
</dbReference>
<dbReference type="GO" id="GO:0016616">
    <property type="term" value="F:oxidoreductase activity, acting on the CH-OH group of donors, NAD or NADP as acceptor"/>
    <property type="evidence" value="ECO:0007669"/>
    <property type="project" value="InterPro"/>
</dbReference>
<evidence type="ECO:0000259" key="6">
    <source>
        <dbReference type="Pfam" id="PF02826"/>
    </source>
</evidence>
<dbReference type="AlphaFoldDB" id="A0A4R1Q315"/>
<dbReference type="OrthoDB" id="9805416at2"/>
<dbReference type="Gene3D" id="3.40.50.720">
    <property type="entry name" value="NAD(P)-binding Rossmann-like Domain"/>
    <property type="match status" value="2"/>
</dbReference>
<dbReference type="SUPFAM" id="SSF52283">
    <property type="entry name" value="Formate/glycerate dehydrogenase catalytic domain-like"/>
    <property type="match status" value="1"/>
</dbReference>
<dbReference type="FunFam" id="3.40.50.720:FF:000363">
    <property type="entry name" value="D-isomer specific 2-hydroxyacid dehydrogenase"/>
    <property type="match status" value="1"/>
</dbReference>
<evidence type="ECO:0000313" key="7">
    <source>
        <dbReference type="EMBL" id="TCL39123.1"/>
    </source>
</evidence>
<protein>
    <submittedName>
        <fullName evidence="7">Phosphoglycerate dehydrogenase-like enzyme</fullName>
    </submittedName>
</protein>
<dbReference type="RefSeq" id="WP_132075182.1">
    <property type="nucleotide sequence ID" value="NZ_DAIMLW010000162.1"/>
</dbReference>